<keyword evidence="2" id="KW-1185">Reference proteome</keyword>
<evidence type="ECO:0000313" key="2">
    <source>
        <dbReference type="Proteomes" id="UP000232587"/>
    </source>
</evidence>
<dbReference type="Proteomes" id="UP000232587">
    <property type="component" value="Unassembled WGS sequence"/>
</dbReference>
<gene>
    <name evidence="1" type="ORF">B0I00_1115</name>
</gene>
<dbReference type="EMBL" id="PHUF01000002">
    <property type="protein sequence ID" value="PKB25907.1"/>
    <property type="molecule type" value="Genomic_DNA"/>
</dbReference>
<reference evidence="1 2" key="1">
    <citation type="submission" date="2017-11" db="EMBL/GenBank/DDBJ databases">
        <title>Genomic Encyclopedia of Type Strains, Phase III (KMG-III): the genomes of soil and plant-associated and newly described type strains.</title>
        <authorList>
            <person name="Whitman W."/>
        </authorList>
    </citation>
    <scope>NUCLEOTIDE SEQUENCE [LARGE SCALE GENOMIC DNA]</scope>
    <source>
        <strain evidence="1 2">CGMCC 1.12274</strain>
    </source>
</reference>
<organism evidence="1 2">
    <name type="scientific">Novosphingobium kunmingense</name>
    <dbReference type="NCBI Taxonomy" id="1211806"/>
    <lineage>
        <taxon>Bacteria</taxon>
        <taxon>Pseudomonadati</taxon>
        <taxon>Pseudomonadota</taxon>
        <taxon>Alphaproteobacteria</taxon>
        <taxon>Sphingomonadales</taxon>
        <taxon>Sphingomonadaceae</taxon>
        <taxon>Novosphingobium</taxon>
    </lineage>
</organism>
<comment type="caution">
    <text evidence="1">The sequence shown here is derived from an EMBL/GenBank/DDBJ whole genome shotgun (WGS) entry which is preliminary data.</text>
</comment>
<dbReference type="OrthoDB" id="6116449at2"/>
<proteinExistence type="predicted"/>
<dbReference type="Pfam" id="PF14559">
    <property type="entry name" value="TPR_19"/>
    <property type="match status" value="1"/>
</dbReference>
<protein>
    <submittedName>
        <fullName evidence="1">Tetratricopeptide repeat protein</fullName>
    </submittedName>
</protein>
<sequence>MILLALTQAVPVVPAQQVVQMGAADLMTLAGRAERSGDLATAERALRALVQDGDVQVRSEARYRLARLVMRRGDLTGAALLLRAVLDEQPQAQPVRLELARVLEAMGDDAGARRALREVQAGGLPPDVARVVDRYSQALRARKPLGASFEMAFAPDTNINRATRSETLGTVLGDFALDEDARERSGIGLALRGQAYARLAVVDRINLLGRLSGTADLYRDGSFNDLGLAVSGGPELASGADRIALELGSQWRWYGGDPYSQATTLGANLLHPIGRTAQIRLSATTAWIANRRNALQSGRHYAATIGYERALSARAGAGAALTVDRQSLRDPGYASTGGQLSLFAYREFGPLTAVATLSHGRTEADERLSLYASRRSDRTWRGSLSATVRTLRVGQFAPFVRVIAERNASTVEVYDYRRLRGELGVTRAF</sequence>
<dbReference type="RefSeq" id="WP_100866295.1">
    <property type="nucleotide sequence ID" value="NZ_PHUF01000002.1"/>
</dbReference>
<dbReference type="SUPFAM" id="SSF48452">
    <property type="entry name" value="TPR-like"/>
    <property type="match status" value="1"/>
</dbReference>
<accession>A0A2N0I401</accession>
<dbReference type="AlphaFoldDB" id="A0A2N0I401"/>
<name>A0A2N0I401_9SPHN</name>
<evidence type="ECO:0000313" key="1">
    <source>
        <dbReference type="EMBL" id="PKB25907.1"/>
    </source>
</evidence>
<dbReference type="Gene3D" id="1.25.40.10">
    <property type="entry name" value="Tetratricopeptide repeat domain"/>
    <property type="match status" value="1"/>
</dbReference>
<dbReference type="InterPro" id="IPR011990">
    <property type="entry name" value="TPR-like_helical_dom_sf"/>
</dbReference>